<dbReference type="HOGENOM" id="CLU_2735112_0_0_4"/>
<gene>
    <name evidence="1" type="ORF">LepocDRAFT_00001270</name>
</gene>
<organism evidence="1 2">
    <name type="scientific">Leptothrix ochracea L12</name>
    <dbReference type="NCBI Taxonomy" id="735332"/>
    <lineage>
        <taxon>Bacteria</taxon>
        <taxon>Pseudomonadati</taxon>
        <taxon>Pseudomonadota</taxon>
        <taxon>Betaproteobacteria</taxon>
        <taxon>Burkholderiales</taxon>
        <taxon>Sphaerotilaceae</taxon>
        <taxon>Leptothrix</taxon>
    </lineage>
</organism>
<dbReference type="EMBL" id="JH660687">
    <property type="protein sequence ID" value="EIM31399.1"/>
    <property type="molecule type" value="Genomic_DNA"/>
</dbReference>
<proteinExistence type="predicted"/>
<evidence type="ECO:0000313" key="1">
    <source>
        <dbReference type="EMBL" id="EIM31399.1"/>
    </source>
</evidence>
<protein>
    <submittedName>
        <fullName evidence="1">Uncharacterized protein</fullName>
    </submittedName>
</protein>
<accession>I4Z5A7</accession>
<dbReference type="AlphaFoldDB" id="I4Z5A7"/>
<evidence type="ECO:0000313" key="2">
    <source>
        <dbReference type="Proteomes" id="UP000053899"/>
    </source>
</evidence>
<name>I4Z5A7_9BURK</name>
<keyword evidence="2" id="KW-1185">Reference proteome</keyword>
<reference evidence="1 2" key="1">
    <citation type="submission" date="2012-04" db="EMBL/GenBank/DDBJ databases">
        <title>Improved High-Quality Draft sequence of Leptothrix ochracea L12.</title>
        <authorList>
            <consortium name="US DOE Joint Genome Institute"/>
            <person name="Lucas S."/>
            <person name="Han J."/>
            <person name="Lapidus A."/>
            <person name="Cheng J.-F."/>
            <person name="Goodwin L."/>
            <person name="Pitluck S."/>
            <person name="Peters L."/>
            <person name="Zeytun A."/>
            <person name="Detter J.C."/>
            <person name="Han C."/>
            <person name="Tapia R."/>
            <person name="Land M."/>
            <person name="Hauser L."/>
            <person name="Kyrpides N."/>
            <person name="Ivanova N."/>
            <person name="Pagani I."/>
            <person name="Stepanauskas R."/>
            <person name="Masland D."/>
            <person name="Poulton N."/>
            <person name="Emerson D."/>
            <person name="Fleming E."/>
            <person name="Woyke T."/>
        </authorList>
    </citation>
    <scope>NUCLEOTIDE SEQUENCE [LARGE SCALE GENOMIC DNA]</scope>
    <source>
        <strain evidence="1 2">L12</strain>
    </source>
</reference>
<dbReference type="Proteomes" id="UP000053899">
    <property type="component" value="Unassembled WGS sequence"/>
</dbReference>
<sequence length="71" mass="7486">MPILVQQAQGGFVVDGFALMAGCPDSLQAWAIFWVGLLDKGLSIQTVQLMLAVTQQSFVAGDSAKVFGLIS</sequence>